<dbReference type="SUPFAM" id="SSF141571">
    <property type="entry name" value="Pentapeptide repeat-like"/>
    <property type="match status" value="1"/>
</dbReference>
<dbReference type="Pfam" id="PF00805">
    <property type="entry name" value="Pentapeptide"/>
    <property type="match status" value="1"/>
</dbReference>
<organism evidence="2 3">
    <name type="scientific">Kribbella jiaozuonensis</name>
    <dbReference type="NCBI Taxonomy" id="2575441"/>
    <lineage>
        <taxon>Bacteria</taxon>
        <taxon>Bacillati</taxon>
        <taxon>Actinomycetota</taxon>
        <taxon>Actinomycetes</taxon>
        <taxon>Propionibacteriales</taxon>
        <taxon>Kribbellaceae</taxon>
        <taxon>Kribbella</taxon>
    </lineage>
</organism>
<dbReference type="SUPFAM" id="SSF109854">
    <property type="entry name" value="DinB/YfiT-like putative metalloenzymes"/>
    <property type="match status" value="1"/>
</dbReference>
<dbReference type="Gene3D" id="1.20.120.450">
    <property type="entry name" value="dinb family like domain"/>
    <property type="match status" value="1"/>
</dbReference>
<name>A0A4U3LYF9_9ACTN</name>
<dbReference type="InterPro" id="IPR024775">
    <property type="entry name" value="DinB-like"/>
</dbReference>
<dbReference type="OrthoDB" id="3542438at2"/>
<dbReference type="EMBL" id="SZPZ01000002">
    <property type="protein sequence ID" value="TKK80444.1"/>
    <property type="molecule type" value="Genomic_DNA"/>
</dbReference>
<evidence type="ECO:0000259" key="1">
    <source>
        <dbReference type="Pfam" id="PF12867"/>
    </source>
</evidence>
<dbReference type="Proteomes" id="UP000305836">
    <property type="component" value="Unassembled WGS sequence"/>
</dbReference>
<feature type="domain" description="DinB-like" evidence="1">
    <location>
        <begin position="127"/>
        <end position="269"/>
    </location>
</feature>
<dbReference type="InterPro" id="IPR034660">
    <property type="entry name" value="DinB/YfiT-like"/>
</dbReference>
<evidence type="ECO:0000313" key="3">
    <source>
        <dbReference type="Proteomes" id="UP000305836"/>
    </source>
</evidence>
<evidence type="ECO:0000313" key="2">
    <source>
        <dbReference type="EMBL" id="TKK80444.1"/>
    </source>
</evidence>
<reference evidence="2 3" key="1">
    <citation type="submission" date="2019-04" db="EMBL/GenBank/DDBJ databases">
        <title>Kribbella sp. NEAU-THZ 27 nov., a novel actinomycete isolated from soil.</title>
        <authorList>
            <person name="Duan L."/>
        </authorList>
    </citation>
    <scope>NUCLEOTIDE SEQUENCE [LARGE SCALE GENOMIC DNA]</scope>
    <source>
        <strain evidence="3">NEAU-THZ27</strain>
    </source>
</reference>
<dbReference type="Gene3D" id="2.160.20.80">
    <property type="entry name" value="E3 ubiquitin-protein ligase SopA"/>
    <property type="match status" value="1"/>
</dbReference>
<keyword evidence="3" id="KW-1185">Reference proteome</keyword>
<gene>
    <name evidence="2" type="ORF">FDA38_19245</name>
</gene>
<dbReference type="Pfam" id="PF12867">
    <property type="entry name" value="DinB_2"/>
    <property type="match status" value="1"/>
</dbReference>
<dbReference type="InterPro" id="IPR001646">
    <property type="entry name" value="5peptide_repeat"/>
</dbReference>
<accession>A0A4U3LYF9</accession>
<dbReference type="AlphaFoldDB" id="A0A4U3LYF9"/>
<sequence length="281" mass="31649">MPLRSDQKAVIASRSITDLVTSDVLSSVPRSREGGRVAEFKEQDLSGARFEDVRLRDAVFDKVDLTGVTIRAARVVDVSIDGDIDNLRVWGVDVVPLIDAELNRRHPDRAKMSPADADGYREAWELLERLWAETVERARAMPEELLHESVDGEWSFIETQRHLVFATDAWVRRAVLGDPAPWDPLDLPHDEMSDVPGVPRDRAVRPSLDEVLALRADRMGTVREVFAGLTDEQLGEMTVPVTEPGYPESESFEVSRCLGCILGEEWHHRMYAERDLAILRG</sequence>
<protein>
    <submittedName>
        <fullName evidence="2">DinB family protein</fullName>
    </submittedName>
</protein>
<comment type="caution">
    <text evidence="2">The sequence shown here is derived from an EMBL/GenBank/DDBJ whole genome shotgun (WGS) entry which is preliminary data.</text>
</comment>
<proteinExistence type="predicted"/>